<protein>
    <submittedName>
        <fullName evidence="1">Uncharacterized protein</fullName>
    </submittedName>
</protein>
<accession>A0A6J5MXQ4</accession>
<organism evidence="1">
    <name type="scientific">uncultured Caudovirales phage</name>
    <dbReference type="NCBI Taxonomy" id="2100421"/>
    <lineage>
        <taxon>Viruses</taxon>
        <taxon>Duplodnaviria</taxon>
        <taxon>Heunggongvirae</taxon>
        <taxon>Uroviricota</taxon>
        <taxon>Caudoviricetes</taxon>
        <taxon>Peduoviridae</taxon>
        <taxon>Maltschvirus</taxon>
        <taxon>Maltschvirus maltsch</taxon>
    </lineage>
</organism>
<dbReference type="EMBL" id="LR796558">
    <property type="protein sequence ID" value="CAB4151358.1"/>
    <property type="molecule type" value="Genomic_DNA"/>
</dbReference>
<sequence length="76" mass="8821">MTDFTLMTGDIAAVVIKEKIEEWRIVPDWRGTPYDKLAVRKDKRYRVWIDTAGQYRIGRGVVIGYHIGSRPLIDTI</sequence>
<proteinExistence type="predicted"/>
<name>A0A6J5MXQ4_9CAUD</name>
<reference evidence="1" key="1">
    <citation type="submission" date="2020-04" db="EMBL/GenBank/DDBJ databases">
        <authorList>
            <person name="Chiriac C."/>
            <person name="Salcher M."/>
            <person name="Ghai R."/>
            <person name="Kavagutti S V."/>
        </authorList>
    </citation>
    <scope>NUCLEOTIDE SEQUENCE</scope>
</reference>
<gene>
    <name evidence="1" type="ORF">UFOVP592_12</name>
</gene>
<evidence type="ECO:0000313" key="1">
    <source>
        <dbReference type="EMBL" id="CAB4151358.1"/>
    </source>
</evidence>